<dbReference type="EMBL" id="WNWW01000455">
    <property type="protein sequence ID" value="KAF3424655.1"/>
    <property type="molecule type" value="Genomic_DNA"/>
</dbReference>
<feature type="transmembrane region" description="Helical" evidence="10">
    <location>
        <begin position="339"/>
        <end position="359"/>
    </location>
</feature>
<protein>
    <recommendedName>
        <fullName evidence="13">Odorant receptor</fullName>
    </recommendedName>
</protein>
<keyword evidence="3" id="KW-0716">Sensory transduction</keyword>
<reference evidence="11" key="1">
    <citation type="submission" date="2019-11" db="EMBL/GenBank/DDBJ databases">
        <title>The nuclear and mitochondrial genomes of Frieseomelitta varia - a highly eusocial stingless bee (Meliponini) with a permanently sterile worker caste.</title>
        <authorList>
            <person name="Freitas F.C.P."/>
            <person name="Lourenco A.P."/>
            <person name="Nunes F.M.F."/>
            <person name="Paschoal A.R."/>
            <person name="Abreu F.C.P."/>
            <person name="Barbin F.O."/>
            <person name="Bataglia L."/>
            <person name="Cardoso-Junior C.A.M."/>
            <person name="Cervoni M.S."/>
            <person name="Silva S.R."/>
            <person name="Dalarmi F."/>
            <person name="Del Lama M.A."/>
            <person name="Depintor T.S."/>
            <person name="Ferreira K.M."/>
            <person name="Goria P.S."/>
            <person name="Jaskot M.C."/>
            <person name="Lago D.C."/>
            <person name="Luna-Lucena D."/>
            <person name="Moda L.M."/>
            <person name="Nascimento L."/>
            <person name="Pedrino M."/>
            <person name="Rabico F.O."/>
            <person name="Sanches F.C."/>
            <person name="Santos D.E."/>
            <person name="Santos C.G."/>
            <person name="Vieira J."/>
            <person name="Lopes T.F."/>
            <person name="Barchuk A.R."/>
            <person name="Hartfelder K."/>
            <person name="Simoes Z.L.P."/>
            <person name="Bitondi M.M.G."/>
            <person name="Pinheiro D.G."/>
        </authorList>
    </citation>
    <scope>NUCLEOTIDE SEQUENCE</scope>
    <source>
        <strain evidence="11">USP_RPSP 00005682</strain>
        <tissue evidence="11">Whole individual</tissue>
    </source>
</reference>
<dbReference type="GO" id="GO:0005549">
    <property type="term" value="F:odorant binding"/>
    <property type="evidence" value="ECO:0007669"/>
    <property type="project" value="InterPro"/>
</dbReference>
<feature type="transmembrane region" description="Helical" evidence="10">
    <location>
        <begin position="922"/>
        <end position="942"/>
    </location>
</feature>
<feature type="transmembrane region" description="Helical" evidence="10">
    <location>
        <begin position="1096"/>
        <end position="1118"/>
    </location>
</feature>
<keyword evidence="7 10" id="KW-0472">Membrane</keyword>
<sequence length="1418" mass="163623">MSHLYFAIKNLLPKRTFVPGFKNIVRVFKFYSEDRYLPTNMQPFVRKDIDQPRNPNYKKDIVYVTRHNKWVLNSLGVWPVMLKGVGKFLPKIAIVCPARCIRAKRPCDDTEGSRLDMLYFYLYNEILGPDSTQVNDRVLHRAAVEFQRDRKLMMKYGKLGRRLTMYSAVFMYCGGLSYVTLYAYVMQYAYESYVDEFNRTIKMLLYPTYSALYDVQKSPVHEIMYLLQCMCEYVSDSVTAGACGLAALFVTHVCGQIDVVMSRIEDLIDGKFAEEDTSLNVRLVEIVQHHIRTLKFSAMIETVLQEVCFFEFFGSTFIICLLEYYCIVQDWEQDDKIGLTTYSLLLTSLTFNMFLLCYIGDLLIEKSTNVGITCCMIDWYRLPAKTIQDLILVIAMSNNPSKISAGRIVDLSLASFGSVVVFELPTNMHPPIRNHVDHPRNPNYEKDIVYVTRHNKWVLNSIGIWPAVLKGIGQFLPKIAIGVSNLVLFFTLVQCVLHIVFEQKDPLLRLKILGLTCFSFISLMKYWALTARKSKIEHCIEQLYADWKQVKFQRDRKLMLKYGKIGRKLTVYGAVFMYSGGIIYHTIMQYAIGSYVDEFNRTIKLLVYPTYSALYDVQKDPIYELVYVLQCMCGYVFDSVTAGACGLAALFATHACGQIDIVMSRIEDLIDGKFSEEATSLNVRLVEIVQRHIKTLKFSAMIETVLQEVCFLEFFGSTFVICLLEFYCITQDWEQNNKIGLMTYSLLLTSLTFNMFLLCYIGDLLIEKSTNVGISCCMIDWYRLPAKTVQDLILIIAMSNNPSKISAGRIVDLSLASFGSVGFENIVCVFKFYSNDCYLVMIVQHHIRNEVQIKRFSAMVETVLQEVCFLEFVGFTFEICLLEYYCIFVPVVSDLYFLYIFCGIFMFILVPFDWEQNDKIGLTTYSLLISLTFDMFLLCYIGDLLIEKVFCFISSFVLHVDFFTNCYLFTIIHFRICYLLFTPQSTNVRMSCCMIDWYRLPTKRVQDLIVIMSNSPAKISAGRIVDLSLLTFGNVVVFELSANMHLSMEDETDRRPRNQHYEKDIAYVTKYSKWILRSIGIWPAMLEGVARFLPKFAIGLSNFVLLFAIVPCILHITFEEKDTIARLKLCGLLSFCCTSLMKYWALTLRKPRIMDCIEQVWTDWNQVSERTRLPILNRSSRHPYWQVQLHEDREMMLKYGRVGRNLAFVCIVFMYTGGTIYHSILQYAIGTFVDEHNRTIKPLVYPTYSTLYDVQSSPIYELVYALHCMCGYVMYSITAGACGLAALFATHACGQIDIVMSRLNDLVHGERNKATSNPNARLIEIVLVIHLFVEICNFYRPATMGVIRDCRFSATVETVLQEVCFLEFIGSTFMICLLEYYCITVRSILFLTRYFGNLRSFARNRTGNKVTPSVSQRT</sequence>
<dbReference type="GO" id="GO:0007165">
    <property type="term" value="P:signal transduction"/>
    <property type="evidence" value="ECO:0007669"/>
    <property type="project" value="UniProtKB-KW"/>
</dbReference>
<feature type="transmembrane region" description="Helical" evidence="10">
    <location>
        <begin position="887"/>
        <end position="910"/>
    </location>
</feature>
<proteinExistence type="predicted"/>
<organism evidence="11 12">
    <name type="scientific">Frieseomelitta varia</name>
    <dbReference type="NCBI Taxonomy" id="561572"/>
    <lineage>
        <taxon>Eukaryota</taxon>
        <taxon>Metazoa</taxon>
        <taxon>Ecdysozoa</taxon>
        <taxon>Arthropoda</taxon>
        <taxon>Hexapoda</taxon>
        <taxon>Insecta</taxon>
        <taxon>Pterygota</taxon>
        <taxon>Neoptera</taxon>
        <taxon>Endopterygota</taxon>
        <taxon>Hymenoptera</taxon>
        <taxon>Apocrita</taxon>
        <taxon>Aculeata</taxon>
        <taxon>Apoidea</taxon>
        <taxon>Anthophila</taxon>
        <taxon>Apidae</taxon>
        <taxon>Frieseomelitta</taxon>
    </lineage>
</organism>
<evidence type="ECO:0000256" key="8">
    <source>
        <dbReference type="ARBA" id="ARBA00023170"/>
    </source>
</evidence>
<evidence type="ECO:0000256" key="6">
    <source>
        <dbReference type="ARBA" id="ARBA00022989"/>
    </source>
</evidence>
<feature type="transmembrane region" description="Helical" evidence="10">
    <location>
        <begin position="711"/>
        <end position="729"/>
    </location>
</feature>
<dbReference type="GO" id="GO:0005886">
    <property type="term" value="C:plasma membrane"/>
    <property type="evidence" value="ECO:0007669"/>
    <property type="project" value="UniProtKB-SubCell"/>
</dbReference>
<keyword evidence="12" id="KW-1185">Reference proteome</keyword>
<comment type="caution">
    <text evidence="11">The sequence shown here is derived from an EMBL/GenBank/DDBJ whole genome shotgun (WGS) entry which is preliminary data.</text>
</comment>
<evidence type="ECO:0000256" key="4">
    <source>
        <dbReference type="ARBA" id="ARBA00022692"/>
    </source>
</evidence>
<dbReference type="PANTHER" id="PTHR21137:SF35">
    <property type="entry name" value="ODORANT RECEPTOR 19A-RELATED"/>
    <property type="match status" value="1"/>
</dbReference>
<feature type="transmembrane region" description="Helical" evidence="10">
    <location>
        <begin position="1206"/>
        <end position="1229"/>
    </location>
</feature>
<dbReference type="GO" id="GO:0004984">
    <property type="term" value="F:olfactory receptor activity"/>
    <property type="evidence" value="ECO:0007669"/>
    <property type="project" value="InterPro"/>
</dbReference>
<evidence type="ECO:0008006" key="13">
    <source>
        <dbReference type="Google" id="ProtNLM"/>
    </source>
</evidence>
<evidence type="ECO:0000256" key="9">
    <source>
        <dbReference type="ARBA" id="ARBA00023224"/>
    </source>
</evidence>
<dbReference type="PANTHER" id="PTHR21137">
    <property type="entry name" value="ODORANT RECEPTOR"/>
    <property type="match status" value="1"/>
</dbReference>
<feature type="transmembrane region" description="Helical" evidence="10">
    <location>
        <begin position="1272"/>
        <end position="1293"/>
    </location>
</feature>
<evidence type="ECO:0000313" key="11">
    <source>
        <dbReference type="EMBL" id="KAF3424655.1"/>
    </source>
</evidence>
<evidence type="ECO:0000256" key="7">
    <source>
        <dbReference type="ARBA" id="ARBA00023136"/>
    </source>
</evidence>
<keyword evidence="9" id="KW-0807">Transducer</keyword>
<keyword evidence="8" id="KW-0675">Receptor</keyword>
<evidence type="ECO:0000256" key="5">
    <source>
        <dbReference type="ARBA" id="ARBA00022725"/>
    </source>
</evidence>
<keyword evidence="5" id="KW-0552">Olfaction</keyword>
<dbReference type="InterPro" id="IPR004117">
    <property type="entry name" value="7tm6_olfct_rcpt"/>
</dbReference>
<evidence type="ECO:0000256" key="3">
    <source>
        <dbReference type="ARBA" id="ARBA00022606"/>
    </source>
</evidence>
<keyword evidence="4 10" id="KW-0812">Transmembrane</keyword>
<feature type="transmembrane region" description="Helical" evidence="10">
    <location>
        <begin position="507"/>
        <end position="528"/>
    </location>
</feature>
<evidence type="ECO:0000256" key="2">
    <source>
        <dbReference type="ARBA" id="ARBA00022475"/>
    </source>
</evidence>
<name>A0A833S4P0_9HYME</name>
<gene>
    <name evidence="11" type="ORF">E2986_11733</name>
</gene>
<dbReference type="Proteomes" id="UP000655588">
    <property type="component" value="Unassembled WGS sequence"/>
</dbReference>
<keyword evidence="6 10" id="KW-1133">Transmembrane helix</keyword>
<evidence type="ECO:0000256" key="1">
    <source>
        <dbReference type="ARBA" id="ARBA00004651"/>
    </source>
</evidence>
<feature type="transmembrane region" description="Helical" evidence="10">
    <location>
        <begin position="163"/>
        <end position="185"/>
    </location>
</feature>
<dbReference type="Pfam" id="PF02949">
    <property type="entry name" value="7tm_6"/>
    <property type="match status" value="3"/>
</dbReference>
<comment type="subcellular location">
    <subcellularLocation>
        <location evidence="1">Cell membrane</location>
        <topology evidence="1">Multi-pass membrane protein</topology>
    </subcellularLocation>
</comment>
<feature type="transmembrane region" description="Helical" evidence="10">
    <location>
        <begin position="569"/>
        <end position="592"/>
    </location>
</feature>
<feature type="transmembrane region" description="Helical" evidence="10">
    <location>
        <begin position="479"/>
        <end position="501"/>
    </location>
</feature>
<accession>A0A833S4P0</accession>
<evidence type="ECO:0000313" key="12">
    <source>
        <dbReference type="Proteomes" id="UP000655588"/>
    </source>
</evidence>
<feature type="transmembrane region" description="Helical" evidence="10">
    <location>
        <begin position="741"/>
        <end position="766"/>
    </location>
</feature>
<evidence type="ECO:0000256" key="10">
    <source>
        <dbReference type="SAM" id="Phobius"/>
    </source>
</evidence>
<keyword evidence="2" id="KW-1003">Cell membrane</keyword>